<dbReference type="Gene3D" id="3.40.50.1980">
    <property type="entry name" value="Nitrogenase molybdenum iron protein domain"/>
    <property type="match status" value="2"/>
</dbReference>
<accession>A0ABN3FRR5</accession>
<dbReference type="InterPro" id="IPR051313">
    <property type="entry name" value="Bact_iron-sidero_bind"/>
</dbReference>
<feature type="signal peptide" evidence="5">
    <location>
        <begin position="1"/>
        <end position="32"/>
    </location>
</feature>
<feature type="chain" id="PRO_5046771974" evidence="5">
    <location>
        <begin position="33"/>
        <end position="342"/>
    </location>
</feature>
<dbReference type="InterPro" id="IPR006311">
    <property type="entry name" value="TAT_signal"/>
</dbReference>
<keyword evidence="3" id="KW-0813">Transport</keyword>
<proteinExistence type="inferred from homology"/>
<keyword evidence="4 5" id="KW-0732">Signal</keyword>
<comment type="caution">
    <text evidence="7">The sequence shown here is derived from an EMBL/GenBank/DDBJ whole genome shotgun (WGS) entry which is preliminary data.</text>
</comment>
<evidence type="ECO:0000256" key="5">
    <source>
        <dbReference type="SAM" id="SignalP"/>
    </source>
</evidence>
<keyword evidence="8" id="KW-1185">Reference proteome</keyword>
<evidence type="ECO:0000313" key="7">
    <source>
        <dbReference type="EMBL" id="GAA2336182.1"/>
    </source>
</evidence>
<protein>
    <submittedName>
        <fullName evidence="7">Iron-siderophore ABC transporter substrate-binding protein</fullName>
    </submittedName>
</protein>
<organism evidence="7 8">
    <name type="scientific">Dactylosporangium salmoneum</name>
    <dbReference type="NCBI Taxonomy" id="53361"/>
    <lineage>
        <taxon>Bacteria</taxon>
        <taxon>Bacillati</taxon>
        <taxon>Actinomycetota</taxon>
        <taxon>Actinomycetes</taxon>
        <taxon>Micromonosporales</taxon>
        <taxon>Micromonosporaceae</taxon>
        <taxon>Dactylosporangium</taxon>
    </lineage>
</organism>
<gene>
    <name evidence="7" type="ORF">GCM10010170_016470</name>
</gene>
<dbReference type="SUPFAM" id="SSF53807">
    <property type="entry name" value="Helical backbone' metal receptor"/>
    <property type="match status" value="1"/>
</dbReference>
<evidence type="ECO:0000256" key="3">
    <source>
        <dbReference type="ARBA" id="ARBA00022448"/>
    </source>
</evidence>
<dbReference type="CDD" id="cd01146">
    <property type="entry name" value="FhuD"/>
    <property type="match status" value="1"/>
</dbReference>
<evidence type="ECO:0000259" key="6">
    <source>
        <dbReference type="PROSITE" id="PS50983"/>
    </source>
</evidence>
<comment type="similarity">
    <text evidence="2">Belongs to the bacterial solute-binding protein 8 family.</text>
</comment>
<dbReference type="RefSeq" id="WP_344611656.1">
    <property type="nucleotide sequence ID" value="NZ_BAAARV010000016.1"/>
</dbReference>
<evidence type="ECO:0000256" key="1">
    <source>
        <dbReference type="ARBA" id="ARBA00004196"/>
    </source>
</evidence>
<dbReference type="PROSITE" id="PS51318">
    <property type="entry name" value="TAT"/>
    <property type="match status" value="1"/>
</dbReference>
<comment type="subcellular location">
    <subcellularLocation>
        <location evidence="1">Cell envelope</location>
    </subcellularLocation>
</comment>
<feature type="domain" description="Fe/B12 periplasmic-binding" evidence="6">
    <location>
        <begin position="70"/>
        <end position="338"/>
    </location>
</feature>
<sequence>MTFSLRPARRALAAGLALVAGVALLGACGDDAAGTSADAAPSGAAPAAAGYPVTLTHKLGTATVPAAPKRIVALSDADLDALLVLGVQPVGIAESSGEDGVTAWAKPLLTGKPAVLSAGDNGFDVEKIAALNPDLILAGGDYYIQDEYAKLSKLAPTTAYETTGAFEDPWQTTLRQVAKAVGKSAEAEKIVADVEGKVTKAKSDHPELAGKKFSLSQVWEAGSIGVLRSDKDAGVKMLNDFGMVLAPSVAALQGEDFAVQLSLEKVGVIDADVTLVYYAEAGLKPALEGNALFKGLGSVKRGSYVALSDAQFSSLRTPTPLSVQYIIGNVLPTIATAAKAAG</sequence>
<name>A0ABN3FRR5_9ACTN</name>
<dbReference type="InterPro" id="IPR002491">
    <property type="entry name" value="ABC_transptr_periplasmic_BD"/>
</dbReference>
<dbReference type="EMBL" id="BAAARV010000016">
    <property type="protein sequence ID" value="GAA2336182.1"/>
    <property type="molecule type" value="Genomic_DNA"/>
</dbReference>
<dbReference type="Pfam" id="PF01497">
    <property type="entry name" value="Peripla_BP_2"/>
    <property type="match status" value="1"/>
</dbReference>
<dbReference type="Proteomes" id="UP001501444">
    <property type="component" value="Unassembled WGS sequence"/>
</dbReference>
<dbReference type="PROSITE" id="PS51257">
    <property type="entry name" value="PROKAR_LIPOPROTEIN"/>
    <property type="match status" value="1"/>
</dbReference>
<dbReference type="PROSITE" id="PS50983">
    <property type="entry name" value="FE_B12_PBP"/>
    <property type="match status" value="1"/>
</dbReference>
<reference evidence="7 8" key="1">
    <citation type="journal article" date="2019" name="Int. J. Syst. Evol. Microbiol.">
        <title>The Global Catalogue of Microorganisms (GCM) 10K type strain sequencing project: providing services to taxonomists for standard genome sequencing and annotation.</title>
        <authorList>
            <consortium name="The Broad Institute Genomics Platform"/>
            <consortium name="The Broad Institute Genome Sequencing Center for Infectious Disease"/>
            <person name="Wu L."/>
            <person name="Ma J."/>
        </authorList>
    </citation>
    <scope>NUCLEOTIDE SEQUENCE [LARGE SCALE GENOMIC DNA]</scope>
    <source>
        <strain evidence="7 8">JCM 3272</strain>
    </source>
</reference>
<dbReference type="PANTHER" id="PTHR30532">
    <property type="entry name" value="IRON III DICITRATE-BINDING PERIPLASMIC PROTEIN"/>
    <property type="match status" value="1"/>
</dbReference>
<evidence type="ECO:0000313" key="8">
    <source>
        <dbReference type="Proteomes" id="UP001501444"/>
    </source>
</evidence>
<evidence type="ECO:0000256" key="4">
    <source>
        <dbReference type="ARBA" id="ARBA00022729"/>
    </source>
</evidence>
<dbReference type="PANTHER" id="PTHR30532:SF24">
    <property type="entry name" value="FERRIC ENTEROBACTIN-BINDING PERIPLASMIC PROTEIN FEPB"/>
    <property type="match status" value="1"/>
</dbReference>
<evidence type="ECO:0000256" key="2">
    <source>
        <dbReference type="ARBA" id="ARBA00008814"/>
    </source>
</evidence>